<comment type="caution">
    <text evidence="3">The sequence shown here is derived from an EMBL/GenBank/DDBJ whole genome shotgun (WGS) entry which is preliminary data.</text>
</comment>
<proteinExistence type="predicted"/>
<feature type="domain" description="AttH" evidence="2">
    <location>
        <begin position="79"/>
        <end position="247"/>
    </location>
</feature>
<evidence type="ECO:0000313" key="3">
    <source>
        <dbReference type="EMBL" id="RTZ16740.1"/>
    </source>
</evidence>
<dbReference type="PANTHER" id="PTHR38591">
    <property type="entry name" value="HYDROLASE"/>
    <property type="match status" value="1"/>
</dbReference>
<dbReference type="Pfam" id="PF07143">
    <property type="entry name" value="CrtC"/>
    <property type="match status" value="1"/>
</dbReference>
<dbReference type="InterPro" id="IPR010791">
    <property type="entry name" value="AttH_dom"/>
</dbReference>
<dbReference type="InterPro" id="IPR023374">
    <property type="entry name" value="AttH-like_dom_sf"/>
</dbReference>
<name>A0A3S0MPL1_9VIBR</name>
<keyword evidence="1" id="KW-0472">Membrane</keyword>
<evidence type="ECO:0000259" key="2">
    <source>
        <dbReference type="Pfam" id="PF07143"/>
    </source>
</evidence>
<dbReference type="RefSeq" id="WP_126573758.1">
    <property type="nucleotide sequence ID" value="NZ_RXZH01000002.1"/>
</dbReference>
<feature type="transmembrane region" description="Helical" evidence="1">
    <location>
        <begin position="12"/>
        <end position="35"/>
    </location>
</feature>
<evidence type="ECO:0000256" key="1">
    <source>
        <dbReference type="SAM" id="Phobius"/>
    </source>
</evidence>
<keyword evidence="4" id="KW-1185">Reference proteome</keyword>
<dbReference type="AlphaFoldDB" id="A0A3S0MPL1"/>
<protein>
    <submittedName>
        <fullName evidence="3">Carotenoid 1,2-hydratase</fullName>
    </submittedName>
</protein>
<organism evidence="3 4">
    <name type="scientific">Vibrio aquaticus</name>
    <dbReference type="NCBI Taxonomy" id="2496559"/>
    <lineage>
        <taxon>Bacteria</taxon>
        <taxon>Pseudomonadati</taxon>
        <taxon>Pseudomonadota</taxon>
        <taxon>Gammaproteobacteria</taxon>
        <taxon>Vibrionales</taxon>
        <taxon>Vibrionaceae</taxon>
        <taxon>Vibrio</taxon>
    </lineage>
</organism>
<dbReference type="EMBL" id="RXZH01000002">
    <property type="protein sequence ID" value="RTZ16740.1"/>
    <property type="molecule type" value="Genomic_DNA"/>
</dbReference>
<reference evidence="3 4" key="1">
    <citation type="submission" date="2018-12" db="EMBL/GenBank/DDBJ databases">
        <title>Vibrio sp. isolated from China Sea.</title>
        <authorList>
            <person name="Li Y."/>
        </authorList>
    </citation>
    <scope>NUCLEOTIDE SEQUENCE [LARGE SCALE GENOMIC DNA]</scope>
    <source>
        <strain evidence="3 4">BEI207</strain>
    </source>
</reference>
<sequence length="373" mass="42548">MDRKIKRVVSTAFMVILLLVVSGALYLYSSVFGGWNTNHTPTSQVLRTSKDQVFEPVLPDNPVVLPRDFSFQDEFQHGWWHFFANVKDSKGKRYGVQWSYFRVAINDSNLSGWLNPQLYVSHIVISSDEGVWREQRVARGGIGQAGMTVKPFRLWIDNWYWRSLGKTPFPGQLDVATDTFSVNLKSITRGPFVIPGDKGYVSKHDLLPIASHNMTAPFLSVRGELKMGDEERISVEGQGWMSKEWGSGLLAQEQQGWDWFVIHLGDETTLSVSRYRHEHQLPYVFGTLATNDGKVIPLSQEQLTLRELGEVQLKNGKTIPDRWSIRVPDYGINLTTSAVHKEQWLPFIIPYWEGEVKTQGSHEARGFMQLTGY</sequence>
<dbReference type="PANTHER" id="PTHR38591:SF1">
    <property type="entry name" value="BLL1000 PROTEIN"/>
    <property type="match status" value="1"/>
</dbReference>
<dbReference type="Gene3D" id="2.40.370.10">
    <property type="entry name" value="AttH-like domain"/>
    <property type="match status" value="2"/>
</dbReference>
<gene>
    <name evidence="3" type="ORF">EJ063_08070</name>
</gene>
<dbReference type="OrthoDB" id="9770826at2"/>
<dbReference type="SUPFAM" id="SSF159245">
    <property type="entry name" value="AttH-like"/>
    <property type="match status" value="1"/>
</dbReference>
<evidence type="ECO:0000313" key="4">
    <source>
        <dbReference type="Proteomes" id="UP000268973"/>
    </source>
</evidence>
<dbReference type="Pfam" id="PF17186">
    <property type="entry name" value="Lipocalin_9"/>
    <property type="match status" value="1"/>
</dbReference>
<accession>A0A3S0MPL1</accession>
<keyword evidence="1" id="KW-0812">Transmembrane</keyword>
<dbReference type="Proteomes" id="UP000268973">
    <property type="component" value="Unassembled WGS sequence"/>
</dbReference>
<keyword evidence="1" id="KW-1133">Transmembrane helix</keyword>